<accession>A0A5B7IIB9</accession>
<organism evidence="2 3">
    <name type="scientific">Portunus trituberculatus</name>
    <name type="common">Swimming crab</name>
    <name type="synonym">Neptunus trituberculatus</name>
    <dbReference type="NCBI Taxonomy" id="210409"/>
    <lineage>
        <taxon>Eukaryota</taxon>
        <taxon>Metazoa</taxon>
        <taxon>Ecdysozoa</taxon>
        <taxon>Arthropoda</taxon>
        <taxon>Crustacea</taxon>
        <taxon>Multicrustacea</taxon>
        <taxon>Malacostraca</taxon>
        <taxon>Eumalacostraca</taxon>
        <taxon>Eucarida</taxon>
        <taxon>Decapoda</taxon>
        <taxon>Pleocyemata</taxon>
        <taxon>Brachyura</taxon>
        <taxon>Eubrachyura</taxon>
        <taxon>Portunoidea</taxon>
        <taxon>Portunidae</taxon>
        <taxon>Portuninae</taxon>
        <taxon>Portunus</taxon>
    </lineage>
</organism>
<feature type="region of interest" description="Disordered" evidence="1">
    <location>
        <begin position="73"/>
        <end position="92"/>
    </location>
</feature>
<evidence type="ECO:0000313" key="2">
    <source>
        <dbReference type="EMBL" id="MPC83572.1"/>
    </source>
</evidence>
<feature type="region of interest" description="Disordered" evidence="1">
    <location>
        <begin position="1"/>
        <end position="21"/>
    </location>
</feature>
<dbReference type="AlphaFoldDB" id="A0A5B7IIB9"/>
<name>A0A5B7IIB9_PORTR</name>
<sequence length="92" mass="10755">MVMAVKEDEEEENDQKRTKDMNEELMVTYLLVVREPSMGAHHMSHNKSTQRWNLPIHSGVQPRLWEKRIACSTDKLVNSSSNGKEEEQEEEN</sequence>
<keyword evidence="3" id="KW-1185">Reference proteome</keyword>
<dbReference type="EMBL" id="VSRR010062854">
    <property type="protein sequence ID" value="MPC83572.1"/>
    <property type="molecule type" value="Genomic_DNA"/>
</dbReference>
<comment type="caution">
    <text evidence="2">The sequence shown here is derived from an EMBL/GenBank/DDBJ whole genome shotgun (WGS) entry which is preliminary data.</text>
</comment>
<evidence type="ECO:0000256" key="1">
    <source>
        <dbReference type="SAM" id="MobiDB-lite"/>
    </source>
</evidence>
<protein>
    <submittedName>
        <fullName evidence="2">Uncharacterized protein</fullName>
    </submittedName>
</protein>
<dbReference type="Proteomes" id="UP000324222">
    <property type="component" value="Unassembled WGS sequence"/>
</dbReference>
<reference evidence="2 3" key="1">
    <citation type="submission" date="2019-05" db="EMBL/GenBank/DDBJ databases">
        <title>Another draft genome of Portunus trituberculatus and its Hox gene families provides insights of decapod evolution.</title>
        <authorList>
            <person name="Jeong J.-H."/>
            <person name="Song I."/>
            <person name="Kim S."/>
            <person name="Choi T."/>
            <person name="Kim D."/>
            <person name="Ryu S."/>
            <person name="Kim W."/>
        </authorList>
    </citation>
    <scope>NUCLEOTIDE SEQUENCE [LARGE SCALE GENOMIC DNA]</scope>
    <source>
        <tissue evidence="2">Muscle</tissue>
    </source>
</reference>
<gene>
    <name evidence="2" type="ORF">E2C01_078284</name>
</gene>
<evidence type="ECO:0000313" key="3">
    <source>
        <dbReference type="Proteomes" id="UP000324222"/>
    </source>
</evidence>
<proteinExistence type="predicted"/>